<reference evidence="2 3" key="1">
    <citation type="submission" date="2019-09" db="EMBL/GenBank/DDBJ databases">
        <authorList>
            <person name="Duangmal K."/>
            <person name="Teo W.F.A."/>
            <person name="Lipun K."/>
        </authorList>
    </citation>
    <scope>NUCLEOTIDE SEQUENCE [LARGE SCALE GENOMIC DNA]</scope>
    <source>
        <strain evidence="2 3">K1PN6</strain>
    </source>
</reference>
<keyword evidence="3" id="KW-1185">Reference proteome</keyword>
<gene>
    <name evidence="2" type="ORF">FPZ41_12115</name>
</gene>
<sequence length="84" mass="9403">MEGIVELAGFGHRFRLLYWISVYRNDRFRHPPRIPRAPLPAGGGPGKRKTSRGCERSARGSRTTVSARTLSYVAVTADRRACCQ</sequence>
<comment type="caution">
    <text evidence="2">The sequence shown here is derived from an EMBL/GenBank/DDBJ whole genome shotgun (WGS) entry which is preliminary data.</text>
</comment>
<proteinExistence type="predicted"/>
<evidence type="ECO:0000313" key="3">
    <source>
        <dbReference type="Proteomes" id="UP000373149"/>
    </source>
</evidence>
<feature type="region of interest" description="Disordered" evidence="1">
    <location>
        <begin position="31"/>
        <end position="62"/>
    </location>
</feature>
<name>A0A5N8WPW9_9ACTN</name>
<accession>A0A5N8WPW9</accession>
<evidence type="ECO:0000313" key="2">
    <source>
        <dbReference type="EMBL" id="MPY49279.1"/>
    </source>
</evidence>
<dbReference type="Proteomes" id="UP000373149">
    <property type="component" value="Unassembled WGS sequence"/>
</dbReference>
<organism evidence="2 3">
    <name type="scientific">Streptomyces acidicola</name>
    <dbReference type="NCBI Taxonomy" id="2596892"/>
    <lineage>
        <taxon>Bacteria</taxon>
        <taxon>Bacillati</taxon>
        <taxon>Actinomycetota</taxon>
        <taxon>Actinomycetes</taxon>
        <taxon>Kitasatosporales</taxon>
        <taxon>Streptomycetaceae</taxon>
        <taxon>Streptomyces</taxon>
    </lineage>
</organism>
<dbReference type="AlphaFoldDB" id="A0A5N8WPW9"/>
<dbReference type="EMBL" id="VMNX01000033">
    <property type="protein sequence ID" value="MPY49279.1"/>
    <property type="molecule type" value="Genomic_DNA"/>
</dbReference>
<evidence type="ECO:0000256" key="1">
    <source>
        <dbReference type="SAM" id="MobiDB-lite"/>
    </source>
</evidence>
<protein>
    <submittedName>
        <fullName evidence="2">Uncharacterized protein</fullName>
    </submittedName>
</protein>